<comment type="subcellular location">
    <subcellularLocation>
        <location evidence="2">Endomembrane system</location>
        <topology evidence="2">Multi-pass membrane protein</topology>
    </subcellularLocation>
    <subcellularLocation>
        <location evidence="1">Nucleus membrane</location>
    </subcellularLocation>
</comment>
<dbReference type="GO" id="GO:0003677">
    <property type="term" value="F:DNA binding"/>
    <property type="evidence" value="ECO:0007669"/>
    <property type="project" value="UniProtKB-KW"/>
</dbReference>
<dbReference type="PANTHER" id="PTHR22593">
    <property type="entry name" value="TRANSMEMBRANE PROTEIN 18"/>
    <property type="match status" value="1"/>
</dbReference>
<keyword evidence="5 11" id="KW-0812">Transmembrane</keyword>
<dbReference type="GO" id="GO:0031965">
    <property type="term" value="C:nuclear membrane"/>
    <property type="evidence" value="ECO:0007669"/>
    <property type="project" value="UniProtKB-SubCell"/>
</dbReference>
<dbReference type="PANTHER" id="PTHR22593:SF2">
    <property type="entry name" value="TRANSMEMBRANE PROTEIN 18"/>
    <property type="match status" value="1"/>
</dbReference>
<dbReference type="Pfam" id="PF14770">
    <property type="entry name" value="TMEM18"/>
    <property type="match status" value="2"/>
</dbReference>
<comment type="similarity">
    <text evidence="3">Belongs to the TMEM18 family.</text>
</comment>
<evidence type="ECO:0000256" key="4">
    <source>
        <dbReference type="ARBA" id="ARBA00014253"/>
    </source>
</evidence>
<evidence type="ECO:0000256" key="8">
    <source>
        <dbReference type="ARBA" id="ARBA00023125"/>
    </source>
</evidence>
<proteinExistence type="inferred from homology"/>
<dbReference type="InterPro" id="IPR026721">
    <property type="entry name" value="TMEM18"/>
</dbReference>
<feature type="transmembrane region" description="Helical" evidence="11">
    <location>
        <begin position="50"/>
        <end position="67"/>
    </location>
</feature>
<evidence type="ECO:0000256" key="1">
    <source>
        <dbReference type="ARBA" id="ARBA00004126"/>
    </source>
</evidence>
<evidence type="ECO:0000256" key="6">
    <source>
        <dbReference type="ARBA" id="ARBA00022989"/>
    </source>
</evidence>
<gene>
    <name evidence="12" type="ORF">BOLC8T47866H</name>
</gene>
<evidence type="ECO:0000313" key="12">
    <source>
        <dbReference type="EMBL" id="VDD54637.1"/>
    </source>
</evidence>
<evidence type="ECO:0000256" key="3">
    <source>
        <dbReference type="ARBA" id="ARBA00009971"/>
    </source>
</evidence>
<keyword evidence="10" id="KW-0539">Nucleus</keyword>
<dbReference type="EMBL" id="LR031879">
    <property type="protein sequence ID" value="VDD54637.1"/>
    <property type="molecule type" value="Genomic_DNA"/>
</dbReference>
<evidence type="ECO:0000256" key="9">
    <source>
        <dbReference type="ARBA" id="ARBA00023136"/>
    </source>
</evidence>
<reference evidence="12" key="1">
    <citation type="submission" date="2018-11" db="EMBL/GenBank/DDBJ databases">
        <authorList>
            <consortium name="Genoscope - CEA"/>
            <person name="William W."/>
        </authorList>
    </citation>
    <scope>NUCLEOTIDE SEQUENCE</scope>
</reference>
<keyword evidence="7" id="KW-0175">Coiled coil</keyword>
<name>A0A3P6FA66_BRAOL</name>
<protein>
    <recommendedName>
        <fullName evidence="4">Transmembrane protein 18</fullName>
    </recommendedName>
</protein>
<keyword evidence="8" id="KW-0238">DNA-binding</keyword>
<dbReference type="AlphaFoldDB" id="A0A3P6FA66"/>
<feature type="transmembrane region" description="Helical" evidence="11">
    <location>
        <begin position="145"/>
        <end position="165"/>
    </location>
</feature>
<evidence type="ECO:0000256" key="11">
    <source>
        <dbReference type="SAM" id="Phobius"/>
    </source>
</evidence>
<sequence length="184" mass="21694">MEEIRSAMEQQMDLMADLVQKLSGELRTGLQPAYANFIGFFHAIDWKEPWIMGLIAFHALFLMATLLSRRHLNFHMFLFLFACKLNNTHLLSFENHRTNNTRFMGGVYFAESLNRLLRKHWKSFSTQNYFDPHGVFLSVLWSGPLLVIAMIILINTLFSLCYLIVKWKRAELRHRARLARTKQE</sequence>
<evidence type="ECO:0000256" key="10">
    <source>
        <dbReference type="ARBA" id="ARBA00023242"/>
    </source>
</evidence>
<accession>A0A3P6FA66</accession>
<evidence type="ECO:0000256" key="2">
    <source>
        <dbReference type="ARBA" id="ARBA00004127"/>
    </source>
</evidence>
<keyword evidence="6 11" id="KW-1133">Transmembrane helix</keyword>
<evidence type="ECO:0000256" key="5">
    <source>
        <dbReference type="ARBA" id="ARBA00022692"/>
    </source>
</evidence>
<evidence type="ECO:0000256" key="7">
    <source>
        <dbReference type="ARBA" id="ARBA00023054"/>
    </source>
</evidence>
<organism evidence="12">
    <name type="scientific">Brassica oleracea</name>
    <name type="common">Wild cabbage</name>
    <dbReference type="NCBI Taxonomy" id="3712"/>
    <lineage>
        <taxon>Eukaryota</taxon>
        <taxon>Viridiplantae</taxon>
        <taxon>Streptophyta</taxon>
        <taxon>Embryophyta</taxon>
        <taxon>Tracheophyta</taxon>
        <taxon>Spermatophyta</taxon>
        <taxon>Magnoliopsida</taxon>
        <taxon>eudicotyledons</taxon>
        <taxon>Gunneridae</taxon>
        <taxon>Pentapetalae</taxon>
        <taxon>rosids</taxon>
        <taxon>malvids</taxon>
        <taxon>Brassicales</taxon>
        <taxon>Brassicaceae</taxon>
        <taxon>Brassiceae</taxon>
        <taxon>Brassica</taxon>
    </lineage>
</organism>
<keyword evidence="9 11" id="KW-0472">Membrane</keyword>